<feature type="transmembrane region" description="Helical" evidence="7">
    <location>
        <begin position="62"/>
        <end position="83"/>
    </location>
</feature>
<evidence type="ECO:0000313" key="9">
    <source>
        <dbReference type="Proteomes" id="UP000243350"/>
    </source>
</evidence>
<feature type="transmembrane region" description="Helical" evidence="7">
    <location>
        <begin position="153"/>
        <end position="173"/>
    </location>
</feature>
<feature type="binding site" evidence="6">
    <location>
        <position position="207"/>
    </location>
    <ligand>
        <name>Zn(2+)</name>
        <dbReference type="ChEBI" id="CHEBI:29105"/>
    </ligand>
</feature>
<comment type="caution">
    <text evidence="8">The sequence shown here is derived from an EMBL/GenBank/DDBJ whole genome shotgun (WGS) entry which is preliminary data.</text>
</comment>
<dbReference type="InterPro" id="IPR004254">
    <property type="entry name" value="AdipoR/HlyIII-related"/>
</dbReference>
<dbReference type="InterPro" id="IPR005744">
    <property type="entry name" value="Hy-lIII"/>
</dbReference>
<keyword evidence="5 7" id="KW-0472">Membrane</keyword>
<dbReference type="PANTHER" id="PTHR20855:SF129">
    <property type="entry name" value="HEMOLYSIN-3 HOMOLOG"/>
    <property type="match status" value="1"/>
</dbReference>
<evidence type="ECO:0000256" key="7">
    <source>
        <dbReference type="SAM" id="Phobius"/>
    </source>
</evidence>
<protein>
    <submittedName>
        <fullName evidence="8">Hemolysin III</fullName>
    </submittedName>
</protein>
<feature type="transmembrane region" description="Helical" evidence="7">
    <location>
        <begin position="123"/>
        <end position="141"/>
    </location>
</feature>
<gene>
    <name evidence="8" type="ORF">BUY48_10110</name>
</gene>
<evidence type="ECO:0000256" key="3">
    <source>
        <dbReference type="ARBA" id="ARBA00022692"/>
    </source>
</evidence>
<dbReference type="Proteomes" id="UP000243350">
    <property type="component" value="Unassembled WGS sequence"/>
</dbReference>
<feature type="transmembrane region" description="Helical" evidence="7">
    <location>
        <begin position="179"/>
        <end position="199"/>
    </location>
</feature>
<evidence type="ECO:0000313" key="8">
    <source>
        <dbReference type="EMBL" id="PTF11886.1"/>
    </source>
</evidence>
<dbReference type="EMBL" id="PYZH01000082">
    <property type="protein sequence ID" value="PTF11886.1"/>
    <property type="molecule type" value="Genomic_DNA"/>
</dbReference>
<dbReference type="AlphaFoldDB" id="A0A2T4KSZ5"/>
<dbReference type="GO" id="GO:0012505">
    <property type="term" value="C:endomembrane system"/>
    <property type="evidence" value="ECO:0007669"/>
    <property type="project" value="UniProtKB-SubCell"/>
</dbReference>
<feature type="binding site" evidence="6">
    <location>
        <position position="211"/>
    </location>
    <ligand>
        <name>Zn(2+)</name>
        <dbReference type="ChEBI" id="CHEBI:29105"/>
    </ligand>
</feature>
<accession>A0A2T4KSZ5</accession>
<organism evidence="8 9">
    <name type="scientific">Staphylococcus devriesei</name>
    <dbReference type="NCBI Taxonomy" id="586733"/>
    <lineage>
        <taxon>Bacteria</taxon>
        <taxon>Bacillati</taxon>
        <taxon>Bacillota</taxon>
        <taxon>Bacilli</taxon>
        <taxon>Bacillales</taxon>
        <taxon>Staphylococcaceae</taxon>
        <taxon>Staphylococcus</taxon>
    </lineage>
</organism>
<evidence type="ECO:0000256" key="4">
    <source>
        <dbReference type="ARBA" id="ARBA00022989"/>
    </source>
</evidence>
<keyword evidence="6" id="KW-0862">Zinc</keyword>
<dbReference type="PANTHER" id="PTHR20855">
    <property type="entry name" value="ADIPOR/PROGESTIN RECEPTOR-RELATED"/>
    <property type="match status" value="1"/>
</dbReference>
<feature type="transmembrane region" description="Helical" evidence="7">
    <location>
        <begin position="38"/>
        <end position="56"/>
    </location>
</feature>
<evidence type="ECO:0000256" key="1">
    <source>
        <dbReference type="ARBA" id="ARBA00004127"/>
    </source>
</evidence>
<dbReference type="NCBIfam" id="TIGR01065">
    <property type="entry name" value="hlyIII"/>
    <property type="match status" value="1"/>
</dbReference>
<evidence type="ECO:0000256" key="5">
    <source>
        <dbReference type="ARBA" id="ARBA00023136"/>
    </source>
</evidence>
<dbReference type="RefSeq" id="WP_107520422.1">
    <property type="nucleotide sequence ID" value="NZ_PYZH01000082.1"/>
</dbReference>
<feature type="transmembrane region" description="Helical" evidence="7">
    <location>
        <begin position="95"/>
        <end position="117"/>
    </location>
</feature>
<keyword evidence="6" id="KW-0479">Metal-binding</keyword>
<keyword evidence="4 7" id="KW-1133">Transmembrane helix</keyword>
<comment type="similarity">
    <text evidence="2">Belongs to the UPF0073 (Hly-III) family.</text>
</comment>
<evidence type="ECO:0000256" key="6">
    <source>
        <dbReference type="PIRSR" id="PIRSR604254-1"/>
    </source>
</evidence>
<feature type="transmembrane region" description="Helical" evidence="7">
    <location>
        <begin position="208"/>
        <end position="228"/>
    </location>
</feature>
<comment type="subcellular location">
    <subcellularLocation>
        <location evidence="1">Endomembrane system</location>
        <topology evidence="1">Multi-pass membrane protein</topology>
    </subcellularLocation>
</comment>
<name>A0A2T4KSZ5_9STAP</name>
<evidence type="ECO:0000256" key="2">
    <source>
        <dbReference type="ARBA" id="ARBA00008488"/>
    </source>
</evidence>
<dbReference type="GO" id="GO:0046872">
    <property type="term" value="F:metal ion binding"/>
    <property type="evidence" value="ECO:0007669"/>
    <property type="project" value="UniProtKB-KW"/>
</dbReference>
<feature type="binding site" evidence="6">
    <location>
        <position position="84"/>
    </location>
    <ligand>
        <name>Zn(2+)</name>
        <dbReference type="ChEBI" id="CHEBI:29105"/>
    </ligand>
</feature>
<dbReference type="GO" id="GO:0140911">
    <property type="term" value="F:pore-forming activity"/>
    <property type="evidence" value="ECO:0007669"/>
    <property type="project" value="InterPro"/>
</dbReference>
<reference evidence="8 9" key="1">
    <citation type="journal article" date="2016" name="Front. Microbiol.">
        <title>Comprehensive Phylogenetic Analysis of Bovine Non-aureus Staphylococci Species Based on Whole-Genome Sequencing.</title>
        <authorList>
            <person name="Naushad S."/>
            <person name="Barkema H.W."/>
            <person name="Luby C."/>
            <person name="Condas L.A."/>
            <person name="Nobrega D.B."/>
            <person name="Carson D.A."/>
            <person name="De Buck J."/>
        </authorList>
    </citation>
    <scope>NUCLEOTIDE SEQUENCE [LARGE SCALE GENOMIC DNA]</scope>
    <source>
        <strain evidence="8 9">SNUC 4143</strain>
    </source>
</reference>
<dbReference type="Pfam" id="PF03006">
    <property type="entry name" value="HlyIII"/>
    <property type="match status" value="1"/>
</dbReference>
<dbReference type="GO" id="GO:0016020">
    <property type="term" value="C:membrane"/>
    <property type="evidence" value="ECO:0007669"/>
    <property type="project" value="InterPro"/>
</dbReference>
<keyword evidence="3 7" id="KW-0812">Transmembrane</keyword>
<proteinExistence type="inferred from homology"/>
<sequence>MSKTPKPENSKDNVIESFKDMIPLSFGEEIGNATSHGVAALLTLFILPYAAVHSYIDKGTLSSISVSIYIISIFMMFISSTVYHSMNNNTTHKYILRIIDHSMIYVAIAGTYTPVMLTVVGGWIGWIVFILLWGTTIWGVLYKSLSVKVNQKLSLIVYLVMGWVGIIFLPIIFMRTSWLFLLFIILGGLAYTIGAWFYAQKNRPYFHMIWHIFIVLASLLHLIGILYFM</sequence>